<comment type="caution">
    <text evidence="5">The sequence shown here is derived from an EMBL/GenBank/DDBJ whole genome shotgun (WGS) entry which is preliminary data.</text>
</comment>
<evidence type="ECO:0000313" key="5">
    <source>
        <dbReference type="EMBL" id="SHF02384.1"/>
    </source>
</evidence>
<keyword evidence="1" id="KW-0805">Transcription regulation</keyword>
<accession>A0A1M4Y9E4</accession>
<dbReference type="STRING" id="1122195.SAMN02745164_01625"/>
<sequence>MHPIVQQFSKMDIFKKLKISEIEELIEKRDIVFKEYNKNVLVKARGEEIDEIMVLIHGKIRAEMTDYNGKNLVIEEINAPSLLAISSTLAKNSELPVDIITEEKSVIGYLPKEKVFDLCIQNKEFLKELIEFLGTKFNFISQKLWFITLNNLRDKILLYISSKLKSEDDYIILENSIEQLSHLFGSTRPALSRAFSKLESEGVIKKEGNKVYILDKSKLYG</sequence>
<evidence type="ECO:0000313" key="6">
    <source>
        <dbReference type="Proteomes" id="UP000184334"/>
    </source>
</evidence>
<dbReference type="Pfam" id="PF13545">
    <property type="entry name" value="HTH_Crp_2"/>
    <property type="match status" value="1"/>
</dbReference>
<evidence type="ECO:0000256" key="3">
    <source>
        <dbReference type="ARBA" id="ARBA00023163"/>
    </source>
</evidence>
<keyword evidence="6" id="KW-1185">Reference proteome</keyword>
<dbReference type="PROSITE" id="PS51063">
    <property type="entry name" value="HTH_CRP_2"/>
    <property type="match status" value="1"/>
</dbReference>
<dbReference type="GO" id="GO:0006355">
    <property type="term" value="P:regulation of DNA-templated transcription"/>
    <property type="evidence" value="ECO:0007669"/>
    <property type="project" value="InterPro"/>
</dbReference>
<dbReference type="AlphaFoldDB" id="A0A1M4Y9E4"/>
<dbReference type="Pfam" id="PF00027">
    <property type="entry name" value="cNMP_binding"/>
    <property type="match status" value="1"/>
</dbReference>
<organism evidence="5 6">
    <name type="scientific">Marinitoga hydrogenitolerans (strain DSM 16785 / JCM 12826 / AT1271)</name>
    <dbReference type="NCBI Taxonomy" id="1122195"/>
    <lineage>
        <taxon>Bacteria</taxon>
        <taxon>Thermotogati</taxon>
        <taxon>Thermotogota</taxon>
        <taxon>Thermotogae</taxon>
        <taxon>Petrotogales</taxon>
        <taxon>Petrotogaceae</taxon>
        <taxon>Marinitoga</taxon>
    </lineage>
</organism>
<name>A0A1M4Y9E4_MARH1</name>
<dbReference type="SUPFAM" id="SSF46785">
    <property type="entry name" value="Winged helix' DNA-binding domain"/>
    <property type="match status" value="1"/>
</dbReference>
<dbReference type="InterPro" id="IPR000595">
    <property type="entry name" value="cNMP-bd_dom"/>
</dbReference>
<gene>
    <name evidence="5" type="ORF">SAMN02745164_01625</name>
</gene>
<evidence type="ECO:0000259" key="4">
    <source>
        <dbReference type="PROSITE" id="PS51063"/>
    </source>
</evidence>
<reference evidence="5" key="1">
    <citation type="submission" date="2016-11" db="EMBL/GenBank/DDBJ databases">
        <authorList>
            <person name="Varghese N."/>
            <person name="Submissions S."/>
        </authorList>
    </citation>
    <scope>NUCLEOTIDE SEQUENCE [LARGE SCALE GENOMIC DNA]</scope>
    <source>
        <strain evidence="5">DSM 16785</strain>
    </source>
</reference>
<keyword evidence="2" id="KW-0238">DNA-binding</keyword>
<feature type="domain" description="HTH crp-type" evidence="4">
    <location>
        <begin position="150"/>
        <end position="217"/>
    </location>
</feature>
<dbReference type="OrthoDB" id="3176638at2"/>
<protein>
    <submittedName>
        <fullName evidence="5">cAMP-binding domain of CRP or a regulatory subunit of cAMP-dependent protein kinases</fullName>
    </submittedName>
</protein>
<dbReference type="Proteomes" id="UP000184334">
    <property type="component" value="Unassembled WGS sequence"/>
</dbReference>
<dbReference type="InterPro" id="IPR036390">
    <property type="entry name" value="WH_DNA-bd_sf"/>
</dbReference>
<evidence type="ECO:0000256" key="1">
    <source>
        <dbReference type="ARBA" id="ARBA00023015"/>
    </source>
</evidence>
<dbReference type="Gene3D" id="2.60.120.10">
    <property type="entry name" value="Jelly Rolls"/>
    <property type="match status" value="1"/>
</dbReference>
<dbReference type="RefSeq" id="WP_072865270.1">
    <property type="nucleotide sequence ID" value="NZ_FQUI01000029.1"/>
</dbReference>
<dbReference type="GO" id="GO:0016301">
    <property type="term" value="F:kinase activity"/>
    <property type="evidence" value="ECO:0007669"/>
    <property type="project" value="UniProtKB-KW"/>
</dbReference>
<keyword evidence="3" id="KW-0804">Transcription</keyword>
<dbReference type="CDD" id="cd00038">
    <property type="entry name" value="CAP_ED"/>
    <property type="match status" value="1"/>
</dbReference>
<dbReference type="SMART" id="SM00419">
    <property type="entry name" value="HTH_CRP"/>
    <property type="match status" value="1"/>
</dbReference>
<dbReference type="EMBL" id="FQUI01000029">
    <property type="protein sequence ID" value="SHF02384.1"/>
    <property type="molecule type" value="Genomic_DNA"/>
</dbReference>
<dbReference type="GO" id="GO:0003677">
    <property type="term" value="F:DNA binding"/>
    <property type="evidence" value="ECO:0007669"/>
    <property type="project" value="UniProtKB-KW"/>
</dbReference>
<dbReference type="SUPFAM" id="SSF51206">
    <property type="entry name" value="cAMP-binding domain-like"/>
    <property type="match status" value="1"/>
</dbReference>
<dbReference type="InterPro" id="IPR012318">
    <property type="entry name" value="HTH_CRP"/>
</dbReference>
<evidence type="ECO:0000256" key="2">
    <source>
        <dbReference type="ARBA" id="ARBA00023125"/>
    </source>
</evidence>
<proteinExistence type="predicted"/>
<dbReference type="InterPro" id="IPR018490">
    <property type="entry name" value="cNMP-bd_dom_sf"/>
</dbReference>
<dbReference type="InterPro" id="IPR014710">
    <property type="entry name" value="RmlC-like_jellyroll"/>
</dbReference>